<organism evidence="1 2">
    <name type="scientific">Senna tora</name>
    <dbReference type="NCBI Taxonomy" id="362788"/>
    <lineage>
        <taxon>Eukaryota</taxon>
        <taxon>Viridiplantae</taxon>
        <taxon>Streptophyta</taxon>
        <taxon>Embryophyta</taxon>
        <taxon>Tracheophyta</taxon>
        <taxon>Spermatophyta</taxon>
        <taxon>Magnoliopsida</taxon>
        <taxon>eudicotyledons</taxon>
        <taxon>Gunneridae</taxon>
        <taxon>Pentapetalae</taxon>
        <taxon>rosids</taxon>
        <taxon>fabids</taxon>
        <taxon>Fabales</taxon>
        <taxon>Fabaceae</taxon>
        <taxon>Caesalpinioideae</taxon>
        <taxon>Cassia clade</taxon>
        <taxon>Senna</taxon>
    </lineage>
</organism>
<reference evidence="1" key="1">
    <citation type="submission" date="2020-09" db="EMBL/GenBank/DDBJ databases">
        <title>Genome-Enabled Discovery of Anthraquinone Biosynthesis in Senna tora.</title>
        <authorList>
            <person name="Kang S.-H."/>
            <person name="Pandey R.P."/>
            <person name="Lee C.-M."/>
            <person name="Sim J.-S."/>
            <person name="Jeong J.-T."/>
            <person name="Choi B.-S."/>
            <person name="Jung M."/>
            <person name="Ginzburg D."/>
            <person name="Zhao K."/>
            <person name="Won S.Y."/>
            <person name="Oh T.-J."/>
            <person name="Yu Y."/>
            <person name="Kim N.-H."/>
            <person name="Lee O.R."/>
            <person name="Lee T.-H."/>
            <person name="Bashyal P."/>
            <person name="Kim T.-S."/>
            <person name="Lee W.-H."/>
            <person name="Kawkins C."/>
            <person name="Kim C.-K."/>
            <person name="Kim J.S."/>
            <person name="Ahn B.O."/>
            <person name="Rhee S.Y."/>
            <person name="Sohng J.K."/>
        </authorList>
    </citation>
    <scope>NUCLEOTIDE SEQUENCE</scope>
    <source>
        <tissue evidence="1">Leaf</tissue>
    </source>
</reference>
<evidence type="ECO:0000313" key="2">
    <source>
        <dbReference type="Proteomes" id="UP000634136"/>
    </source>
</evidence>
<dbReference type="AlphaFoldDB" id="A0A834WRD1"/>
<keyword evidence="2" id="KW-1185">Reference proteome</keyword>
<name>A0A834WRD1_9FABA</name>
<sequence length="108" mass="12106">MLLSLGRRIRDGSGWQYQRFHLEQHQPFLHKSVDFHSTVAIHSAVAVNSAFAVDFHSLLLSSRLVTLQRSVRERMEFCFENFGSGSSCSGDGRGRGDDEGGFCWLSLA</sequence>
<evidence type="ECO:0000313" key="1">
    <source>
        <dbReference type="EMBL" id="KAF7826834.1"/>
    </source>
</evidence>
<comment type="caution">
    <text evidence="1">The sequence shown here is derived from an EMBL/GenBank/DDBJ whole genome shotgun (WGS) entry which is preliminary data.</text>
</comment>
<dbReference type="EMBL" id="JAAIUW010000006">
    <property type="protein sequence ID" value="KAF7826834.1"/>
    <property type="molecule type" value="Genomic_DNA"/>
</dbReference>
<accession>A0A834WRD1</accession>
<dbReference type="Proteomes" id="UP000634136">
    <property type="component" value="Unassembled WGS sequence"/>
</dbReference>
<proteinExistence type="predicted"/>
<protein>
    <submittedName>
        <fullName evidence="1">Uncharacterized protein</fullName>
    </submittedName>
</protein>
<gene>
    <name evidence="1" type="ORF">G2W53_017998</name>
</gene>